<proteinExistence type="predicted"/>
<comment type="caution">
    <text evidence="3">The sequence shown here is derived from an EMBL/GenBank/DDBJ whole genome shotgun (WGS) entry which is preliminary data.</text>
</comment>
<gene>
    <name evidence="3" type="ORF">GCM10025770_05170</name>
</gene>
<feature type="region of interest" description="Disordered" evidence="1">
    <location>
        <begin position="74"/>
        <end position="93"/>
    </location>
</feature>
<reference evidence="4" key="1">
    <citation type="journal article" date="2019" name="Int. J. Syst. Evol. Microbiol.">
        <title>The Global Catalogue of Microorganisms (GCM) 10K type strain sequencing project: providing services to taxonomists for standard genome sequencing and annotation.</title>
        <authorList>
            <consortium name="The Broad Institute Genomics Platform"/>
            <consortium name="The Broad Institute Genome Sequencing Center for Infectious Disease"/>
            <person name="Wu L."/>
            <person name="Ma J."/>
        </authorList>
    </citation>
    <scope>NUCLEOTIDE SEQUENCE [LARGE SCALE GENOMIC DNA]</scope>
    <source>
        <strain evidence="4">JCM 18715</strain>
    </source>
</reference>
<name>A0ABP9QBG4_9RHOO</name>
<evidence type="ECO:0000256" key="1">
    <source>
        <dbReference type="SAM" id="MobiDB-lite"/>
    </source>
</evidence>
<dbReference type="InterPro" id="IPR001387">
    <property type="entry name" value="Cro/C1-type_HTH"/>
</dbReference>
<dbReference type="SUPFAM" id="SSF47413">
    <property type="entry name" value="lambda repressor-like DNA-binding domains"/>
    <property type="match status" value="1"/>
</dbReference>
<feature type="domain" description="HTH cro/C1-type" evidence="2">
    <location>
        <begin position="2"/>
        <end position="54"/>
    </location>
</feature>
<dbReference type="SMART" id="SM00530">
    <property type="entry name" value="HTH_XRE"/>
    <property type="match status" value="1"/>
</dbReference>
<dbReference type="Proteomes" id="UP001500547">
    <property type="component" value="Unassembled WGS sequence"/>
</dbReference>
<sequence length="93" mass="9810">MFRRLRVDARLTQDELASAAQLSLGAIKGLENGSGSSLHTVIAVARALGQESWLAALAPPVQVSPLAMLKASAREGVPRRVRKPASLKTVKAP</sequence>
<protein>
    <recommendedName>
        <fullName evidence="2">HTH cro/C1-type domain-containing protein</fullName>
    </recommendedName>
</protein>
<dbReference type="Gene3D" id="1.10.260.40">
    <property type="entry name" value="lambda repressor-like DNA-binding domains"/>
    <property type="match status" value="1"/>
</dbReference>
<dbReference type="PROSITE" id="PS50943">
    <property type="entry name" value="HTH_CROC1"/>
    <property type="match status" value="1"/>
</dbReference>
<evidence type="ECO:0000313" key="3">
    <source>
        <dbReference type="EMBL" id="GAA5159246.1"/>
    </source>
</evidence>
<organism evidence="3 4">
    <name type="scientific">Viridibacterium curvum</name>
    <dbReference type="NCBI Taxonomy" id="1101404"/>
    <lineage>
        <taxon>Bacteria</taxon>
        <taxon>Pseudomonadati</taxon>
        <taxon>Pseudomonadota</taxon>
        <taxon>Betaproteobacteria</taxon>
        <taxon>Rhodocyclales</taxon>
        <taxon>Rhodocyclaceae</taxon>
        <taxon>Viridibacterium</taxon>
    </lineage>
</organism>
<accession>A0ABP9QBG4</accession>
<dbReference type="Pfam" id="PF01381">
    <property type="entry name" value="HTH_3"/>
    <property type="match status" value="1"/>
</dbReference>
<evidence type="ECO:0000259" key="2">
    <source>
        <dbReference type="PROSITE" id="PS50943"/>
    </source>
</evidence>
<dbReference type="CDD" id="cd00093">
    <property type="entry name" value="HTH_XRE"/>
    <property type="match status" value="1"/>
</dbReference>
<dbReference type="EMBL" id="BAABLD010000002">
    <property type="protein sequence ID" value="GAA5159246.1"/>
    <property type="molecule type" value="Genomic_DNA"/>
</dbReference>
<dbReference type="InterPro" id="IPR010982">
    <property type="entry name" value="Lambda_DNA-bd_dom_sf"/>
</dbReference>
<evidence type="ECO:0000313" key="4">
    <source>
        <dbReference type="Proteomes" id="UP001500547"/>
    </source>
</evidence>
<keyword evidence="4" id="KW-1185">Reference proteome</keyword>